<comment type="similarity">
    <text evidence="2">Belongs to the RseB family.</text>
</comment>
<keyword evidence="4" id="KW-0574">Periplasm</keyword>
<gene>
    <name evidence="8" type="ORF">ABDB84_11815</name>
</gene>
<evidence type="ECO:0000256" key="4">
    <source>
        <dbReference type="ARBA" id="ARBA00022764"/>
    </source>
</evidence>
<sequence>MIKLLLRPSLLASLALFAGVACAQVGTADAANWLHRMSLAPRTLNYSGMFVYESGGVSQSSRFTHVVDGSGQQERLENLDGMAREVIRSNDEVQTFFPREHLIIIDRAVTGSFPGRVATVVSGLSDYYVLRLGEVGKVAGREAQSIRLEPRDDMRFGHELWADMQTGLLLKARMLRAPNDVVEQFSFSEITVGPQVDRERVKPRYSRSSDWKVINARGVDLHQEEAGWAFRGLPPGFHQVSLARRPLRADRPDALHAVFSDGLATVSVFIERDAKRNMSVAPMQSHVGPVSMYRTVRNDVVITALGEVPPAALRRVAEGVEALPARKP</sequence>
<keyword evidence="9" id="KW-1185">Reference proteome</keyword>
<evidence type="ECO:0000313" key="9">
    <source>
        <dbReference type="Proteomes" id="UP001410394"/>
    </source>
</evidence>
<feature type="domain" description="MucB/RseB C-terminal" evidence="7">
    <location>
        <begin position="223"/>
        <end position="321"/>
    </location>
</feature>
<evidence type="ECO:0000259" key="7">
    <source>
        <dbReference type="Pfam" id="PF17188"/>
    </source>
</evidence>
<dbReference type="PANTHER" id="PTHR38782">
    <property type="match status" value="1"/>
</dbReference>
<dbReference type="Pfam" id="PF03888">
    <property type="entry name" value="MucB_RseB"/>
    <property type="match status" value="1"/>
</dbReference>
<comment type="subcellular location">
    <subcellularLocation>
        <location evidence="1">Periplasm</location>
    </subcellularLocation>
</comment>
<evidence type="ECO:0000256" key="2">
    <source>
        <dbReference type="ARBA" id="ARBA00008150"/>
    </source>
</evidence>
<evidence type="ECO:0000256" key="1">
    <source>
        <dbReference type="ARBA" id="ARBA00004418"/>
    </source>
</evidence>
<dbReference type="PROSITE" id="PS51257">
    <property type="entry name" value="PROKAR_LIPOPROTEIN"/>
    <property type="match status" value="1"/>
</dbReference>
<accession>A0ABU9YZN6</accession>
<dbReference type="InterPro" id="IPR005588">
    <property type="entry name" value="MucB_RseB"/>
</dbReference>
<evidence type="ECO:0000259" key="6">
    <source>
        <dbReference type="Pfam" id="PF03888"/>
    </source>
</evidence>
<dbReference type="Pfam" id="PF17188">
    <property type="entry name" value="MucB_RseB_C"/>
    <property type="match status" value="1"/>
</dbReference>
<reference evidence="8 9" key="1">
    <citation type="journal article" date="2018" name="Int. J. Syst. Evol. Microbiol.">
        <title>Uliginosibacterium sediminicola sp. nov., isolated from freshwater sediment.</title>
        <authorList>
            <person name="Hwang W.M."/>
            <person name="Kim S.M."/>
            <person name="Kang K."/>
            <person name="Ahn T.Y."/>
        </authorList>
    </citation>
    <scope>NUCLEOTIDE SEQUENCE [LARGE SCALE GENOMIC DNA]</scope>
    <source>
        <strain evidence="8 9">M1-21</strain>
    </source>
</reference>
<proteinExistence type="inferred from homology"/>
<dbReference type="Proteomes" id="UP001410394">
    <property type="component" value="Unassembled WGS sequence"/>
</dbReference>
<dbReference type="RefSeq" id="WP_345919934.1">
    <property type="nucleotide sequence ID" value="NZ_JBDIVE010000005.1"/>
</dbReference>
<protein>
    <submittedName>
        <fullName evidence="8">MucB/RseB C-terminal domain-containing protein</fullName>
    </submittedName>
</protein>
<dbReference type="EMBL" id="JBDIVE010000005">
    <property type="protein sequence ID" value="MEN3069166.1"/>
    <property type="molecule type" value="Genomic_DNA"/>
</dbReference>
<dbReference type="PANTHER" id="PTHR38782:SF1">
    <property type="entry name" value="SIGMA-E FACTOR REGULATORY PROTEIN RSEB"/>
    <property type="match status" value="1"/>
</dbReference>
<dbReference type="CDD" id="cd16327">
    <property type="entry name" value="RseB"/>
    <property type="match status" value="1"/>
</dbReference>
<keyword evidence="3 5" id="KW-0732">Signal</keyword>
<comment type="caution">
    <text evidence="8">The sequence shown here is derived from an EMBL/GenBank/DDBJ whole genome shotgun (WGS) entry which is preliminary data.</text>
</comment>
<evidence type="ECO:0000313" key="8">
    <source>
        <dbReference type="EMBL" id="MEN3069166.1"/>
    </source>
</evidence>
<evidence type="ECO:0000256" key="5">
    <source>
        <dbReference type="SAM" id="SignalP"/>
    </source>
</evidence>
<feature type="domain" description="MucB/RseB N-terminal" evidence="6">
    <location>
        <begin position="29"/>
        <end position="204"/>
    </location>
</feature>
<dbReference type="Gene3D" id="3.30.200.100">
    <property type="entry name" value="MucB/RseB, C-terminal domain"/>
    <property type="match status" value="1"/>
</dbReference>
<dbReference type="PIRSF" id="PIRSF005427">
    <property type="entry name" value="RseB"/>
    <property type="match status" value="1"/>
</dbReference>
<dbReference type="InterPro" id="IPR033436">
    <property type="entry name" value="MucB/RseB_C"/>
</dbReference>
<feature type="chain" id="PRO_5045923826" evidence="5">
    <location>
        <begin position="24"/>
        <end position="328"/>
    </location>
</feature>
<organism evidence="8 9">
    <name type="scientific">Uliginosibacterium sediminicola</name>
    <dbReference type="NCBI Taxonomy" id="2024550"/>
    <lineage>
        <taxon>Bacteria</taxon>
        <taxon>Pseudomonadati</taxon>
        <taxon>Pseudomonadota</taxon>
        <taxon>Betaproteobacteria</taxon>
        <taxon>Rhodocyclales</taxon>
        <taxon>Zoogloeaceae</taxon>
        <taxon>Uliginosibacterium</taxon>
    </lineage>
</organism>
<dbReference type="InterPro" id="IPR038484">
    <property type="entry name" value="MucB/RseB_C_sf"/>
</dbReference>
<feature type="signal peptide" evidence="5">
    <location>
        <begin position="1"/>
        <end position="23"/>
    </location>
</feature>
<dbReference type="Gene3D" id="2.50.20.10">
    <property type="entry name" value="Lipoprotein localisation LolA/LolB/LppX"/>
    <property type="match status" value="1"/>
</dbReference>
<evidence type="ECO:0000256" key="3">
    <source>
        <dbReference type="ARBA" id="ARBA00022729"/>
    </source>
</evidence>
<name>A0ABU9YZN6_9RHOO</name>
<dbReference type="InterPro" id="IPR033434">
    <property type="entry name" value="MucB/RseB_N"/>
</dbReference>